<reference evidence="3" key="1">
    <citation type="submission" date="2016-11" db="UniProtKB">
        <authorList>
            <consortium name="WormBaseParasite"/>
        </authorList>
    </citation>
    <scope>IDENTIFICATION</scope>
</reference>
<evidence type="ECO:0000313" key="3">
    <source>
        <dbReference type="WBParaSite" id="L893_g18769.t1"/>
    </source>
</evidence>
<keyword evidence="2" id="KW-1185">Reference proteome</keyword>
<feature type="chain" id="PRO_5009312442" evidence="1">
    <location>
        <begin position="20"/>
        <end position="68"/>
    </location>
</feature>
<evidence type="ECO:0000256" key="1">
    <source>
        <dbReference type="SAM" id="SignalP"/>
    </source>
</evidence>
<keyword evidence="1" id="KW-0732">Signal</keyword>
<proteinExistence type="predicted"/>
<organism evidence="2 3">
    <name type="scientific">Steinernema glaseri</name>
    <dbReference type="NCBI Taxonomy" id="37863"/>
    <lineage>
        <taxon>Eukaryota</taxon>
        <taxon>Metazoa</taxon>
        <taxon>Ecdysozoa</taxon>
        <taxon>Nematoda</taxon>
        <taxon>Chromadorea</taxon>
        <taxon>Rhabditida</taxon>
        <taxon>Tylenchina</taxon>
        <taxon>Panagrolaimomorpha</taxon>
        <taxon>Strongyloidoidea</taxon>
        <taxon>Steinernematidae</taxon>
        <taxon>Steinernema</taxon>
    </lineage>
</organism>
<accession>A0A1I7YQF4</accession>
<protein>
    <submittedName>
        <fullName evidence="3">Secreted protein</fullName>
    </submittedName>
</protein>
<dbReference type="Proteomes" id="UP000095287">
    <property type="component" value="Unplaced"/>
</dbReference>
<sequence length="68" mass="7388">MSFRMFVIAQLTSISGIWFAPNYDSAVSYLSETVYSMHNRTCPAALATSCSMSCPALDCAKQIAELAN</sequence>
<name>A0A1I7YQF4_9BILA</name>
<dbReference type="AlphaFoldDB" id="A0A1I7YQF4"/>
<dbReference type="WBParaSite" id="L893_g18769.t1">
    <property type="protein sequence ID" value="L893_g18769.t1"/>
    <property type="gene ID" value="L893_g18769"/>
</dbReference>
<feature type="signal peptide" evidence="1">
    <location>
        <begin position="1"/>
        <end position="19"/>
    </location>
</feature>
<evidence type="ECO:0000313" key="2">
    <source>
        <dbReference type="Proteomes" id="UP000095287"/>
    </source>
</evidence>